<feature type="coiled-coil region" evidence="1">
    <location>
        <begin position="132"/>
        <end position="191"/>
    </location>
</feature>
<feature type="domain" description="SANT" evidence="3">
    <location>
        <begin position="1"/>
        <end position="55"/>
    </location>
</feature>
<evidence type="ECO:0000259" key="4">
    <source>
        <dbReference type="PROSITE" id="PS51294"/>
    </source>
</evidence>
<dbReference type="CDD" id="cd00167">
    <property type="entry name" value="SANT"/>
    <property type="match status" value="1"/>
</dbReference>
<evidence type="ECO:0000259" key="2">
    <source>
        <dbReference type="PROSITE" id="PS50090"/>
    </source>
</evidence>
<evidence type="ECO:0000313" key="7">
    <source>
        <dbReference type="Proteomes" id="UP001642409"/>
    </source>
</evidence>
<dbReference type="Proteomes" id="UP001642409">
    <property type="component" value="Unassembled WGS sequence"/>
</dbReference>
<reference evidence="6 7" key="2">
    <citation type="submission" date="2024-07" db="EMBL/GenBank/DDBJ databases">
        <authorList>
            <person name="Akdeniz Z."/>
        </authorList>
    </citation>
    <scope>NUCLEOTIDE SEQUENCE [LARGE SCALE GENOMIC DNA]</scope>
</reference>
<organism evidence="5">
    <name type="scientific">Hexamita inflata</name>
    <dbReference type="NCBI Taxonomy" id="28002"/>
    <lineage>
        <taxon>Eukaryota</taxon>
        <taxon>Metamonada</taxon>
        <taxon>Diplomonadida</taxon>
        <taxon>Hexamitidae</taxon>
        <taxon>Hexamitinae</taxon>
        <taxon>Hexamita</taxon>
    </lineage>
</organism>
<dbReference type="InterPro" id="IPR009057">
    <property type="entry name" value="Homeodomain-like_sf"/>
</dbReference>
<keyword evidence="5" id="KW-0238">DNA-binding</keyword>
<gene>
    <name evidence="5" type="ORF">HINF_LOCUS4551</name>
    <name evidence="6" type="ORF">HINF_LOCUS60794</name>
</gene>
<keyword evidence="1" id="KW-0175">Coiled coil</keyword>
<dbReference type="GO" id="GO:0005634">
    <property type="term" value="C:nucleus"/>
    <property type="evidence" value="ECO:0007669"/>
    <property type="project" value="TreeGrafter"/>
</dbReference>
<dbReference type="PROSITE" id="PS51293">
    <property type="entry name" value="SANT"/>
    <property type="match status" value="1"/>
</dbReference>
<dbReference type="AlphaFoldDB" id="A0AA86ND46"/>
<evidence type="ECO:0000256" key="1">
    <source>
        <dbReference type="SAM" id="Coils"/>
    </source>
</evidence>
<reference evidence="5" key="1">
    <citation type="submission" date="2023-06" db="EMBL/GenBank/DDBJ databases">
        <authorList>
            <person name="Kurt Z."/>
        </authorList>
    </citation>
    <scope>NUCLEOTIDE SEQUENCE</scope>
</reference>
<dbReference type="InterPro" id="IPR050560">
    <property type="entry name" value="MYB_TF"/>
</dbReference>
<dbReference type="Gene3D" id="1.10.10.60">
    <property type="entry name" value="Homeodomain-like"/>
    <property type="match status" value="2"/>
</dbReference>
<dbReference type="GO" id="GO:0000978">
    <property type="term" value="F:RNA polymerase II cis-regulatory region sequence-specific DNA binding"/>
    <property type="evidence" value="ECO:0007669"/>
    <property type="project" value="TreeGrafter"/>
</dbReference>
<protein>
    <submittedName>
        <fullName evidence="5">Myb-like DNA-binding domain-containing protein</fullName>
    </submittedName>
    <submittedName>
        <fullName evidence="6">Myb-like_DNA-binding domain-containing protein</fullName>
    </submittedName>
</protein>
<accession>A0AA86ND46</accession>
<evidence type="ECO:0000259" key="3">
    <source>
        <dbReference type="PROSITE" id="PS51293"/>
    </source>
</evidence>
<dbReference type="InterPro" id="IPR017884">
    <property type="entry name" value="SANT_dom"/>
</dbReference>
<dbReference type="SMART" id="SM00717">
    <property type="entry name" value="SANT"/>
    <property type="match status" value="2"/>
</dbReference>
<evidence type="ECO:0000313" key="5">
    <source>
        <dbReference type="EMBL" id="CAI9916906.1"/>
    </source>
</evidence>
<keyword evidence="7" id="KW-1185">Reference proteome</keyword>
<dbReference type="PROSITE" id="PS51294">
    <property type="entry name" value="HTH_MYB"/>
    <property type="match status" value="1"/>
</dbReference>
<dbReference type="GO" id="GO:0000981">
    <property type="term" value="F:DNA-binding transcription factor activity, RNA polymerase II-specific"/>
    <property type="evidence" value="ECO:0007669"/>
    <property type="project" value="TreeGrafter"/>
</dbReference>
<sequence length="198" mass="24250">MKQWSKEEKQKLSQLIQNYTDTRIDWINISSQLATRTPLQCKLQYRHVLHPRKYPDQTNHIWTDEESRQLMMLIKIYGHKWKYIQTNHFQHLTTEQLRMKHNQINNKRYQYKQIVQKSERGFPLTQSEAEFMQIALREINMMKQKLDNINGDCPVIIQLDPLEIKYYNQFSQQKQLEIEREELKVIELLKQFKENIEK</sequence>
<name>A0AA86ND46_9EUKA</name>
<proteinExistence type="predicted"/>
<comment type="caution">
    <text evidence="5">The sequence shown here is derived from an EMBL/GenBank/DDBJ whole genome shotgun (WGS) entry which is preliminary data.</text>
</comment>
<evidence type="ECO:0000313" key="6">
    <source>
        <dbReference type="EMBL" id="CAL6082002.1"/>
    </source>
</evidence>
<dbReference type="InterPro" id="IPR001005">
    <property type="entry name" value="SANT/Myb"/>
</dbReference>
<dbReference type="SUPFAM" id="SSF46689">
    <property type="entry name" value="Homeodomain-like"/>
    <property type="match status" value="2"/>
</dbReference>
<feature type="domain" description="HTH myb-type" evidence="4">
    <location>
        <begin position="1"/>
        <end position="53"/>
    </location>
</feature>
<dbReference type="Pfam" id="PF13921">
    <property type="entry name" value="Myb_DNA-bind_6"/>
    <property type="match status" value="1"/>
</dbReference>
<feature type="domain" description="Myb-like" evidence="2">
    <location>
        <begin position="1"/>
        <end position="49"/>
    </location>
</feature>
<dbReference type="PANTHER" id="PTHR45614">
    <property type="entry name" value="MYB PROTEIN-RELATED"/>
    <property type="match status" value="1"/>
</dbReference>
<dbReference type="PROSITE" id="PS50090">
    <property type="entry name" value="MYB_LIKE"/>
    <property type="match status" value="1"/>
</dbReference>
<dbReference type="EMBL" id="CAXDID020000359">
    <property type="protein sequence ID" value="CAL6082002.1"/>
    <property type="molecule type" value="Genomic_DNA"/>
</dbReference>
<dbReference type="InterPro" id="IPR017930">
    <property type="entry name" value="Myb_dom"/>
</dbReference>
<dbReference type="EMBL" id="CATOUU010000116">
    <property type="protein sequence ID" value="CAI9916906.1"/>
    <property type="molecule type" value="Genomic_DNA"/>
</dbReference>